<dbReference type="Proteomes" id="UP000037510">
    <property type="component" value="Unassembled WGS sequence"/>
</dbReference>
<keyword evidence="2" id="KW-1185">Reference proteome</keyword>
<dbReference type="EMBL" id="JTDY01004116">
    <property type="protein sequence ID" value="KOB68583.1"/>
    <property type="molecule type" value="Genomic_DNA"/>
</dbReference>
<protein>
    <submittedName>
        <fullName evidence="1">Uncharacterized protein</fullName>
    </submittedName>
</protein>
<accession>A0A0L7KZ95</accession>
<dbReference type="AlphaFoldDB" id="A0A0L7KZ95"/>
<gene>
    <name evidence="1" type="ORF">OBRU01_18050</name>
</gene>
<name>A0A0L7KZ95_OPEBR</name>
<evidence type="ECO:0000313" key="1">
    <source>
        <dbReference type="EMBL" id="KOB68583.1"/>
    </source>
</evidence>
<reference evidence="1 2" key="1">
    <citation type="journal article" date="2015" name="Genome Biol. Evol.">
        <title>The genome of winter moth (Operophtera brumata) provides a genomic perspective on sexual dimorphism and phenology.</title>
        <authorList>
            <person name="Derks M.F."/>
            <person name="Smit S."/>
            <person name="Salis L."/>
            <person name="Schijlen E."/>
            <person name="Bossers A."/>
            <person name="Mateman C."/>
            <person name="Pijl A.S."/>
            <person name="de Ridder D."/>
            <person name="Groenen M.A."/>
            <person name="Visser M.E."/>
            <person name="Megens H.J."/>
        </authorList>
    </citation>
    <scope>NUCLEOTIDE SEQUENCE [LARGE SCALE GENOMIC DNA]</scope>
    <source>
        <strain evidence="1">WM2013NL</strain>
        <tissue evidence="1">Head and thorax</tissue>
    </source>
</reference>
<evidence type="ECO:0000313" key="2">
    <source>
        <dbReference type="Proteomes" id="UP000037510"/>
    </source>
</evidence>
<proteinExistence type="predicted"/>
<organism evidence="1 2">
    <name type="scientific">Operophtera brumata</name>
    <name type="common">Winter moth</name>
    <name type="synonym">Phalaena brumata</name>
    <dbReference type="NCBI Taxonomy" id="104452"/>
    <lineage>
        <taxon>Eukaryota</taxon>
        <taxon>Metazoa</taxon>
        <taxon>Ecdysozoa</taxon>
        <taxon>Arthropoda</taxon>
        <taxon>Hexapoda</taxon>
        <taxon>Insecta</taxon>
        <taxon>Pterygota</taxon>
        <taxon>Neoptera</taxon>
        <taxon>Endopterygota</taxon>
        <taxon>Lepidoptera</taxon>
        <taxon>Glossata</taxon>
        <taxon>Ditrysia</taxon>
        <taxon>Geometroidea</taxon>
        <taxon>Geometridae</taxon>
        <taxon>Larentiinae</taxon>
        <taxon>Operophtera</taxon>
    </lineage>
</organism>
<sequence length="102" mass="11939">MKDLVQIWNRVSNRQYSNNVTDRELNELTNNRLKVSDIDKSNFEGNLGECEGLNKFEDIDFNDVLSLGAAVSKLIMVQGRRPQMRKFRAKMRALILFKVRNY</sequence>
<comment type="caution">
    <text evidence="1">The sequence shown here is derived from an EMBL/GenBank/DDBJ whole genome shotgun (WGS) entry which is preliminary data.</text>
</comment>